<dbReference type="Gene3D" id="3.30.70.370">
    <property type="match status" value="1"/>
</dbReference>
<dbReference type="FunFam" id="3.30.420.390:FF:000004">
    <property type="entry name" value="DNA polymerase subunit gamma-1, mitochondrial"/>
    <property type="match status" value="1"/>
</dbReference>
<dbReference type="GO" id="GO:0008408">
    <property type="term" value="F:3'-5' exonuclease activity"/>
    <property type="evidence" value="ECO:0007669"/>
    <property type="project" value="TreeGrafter"/>
</dbReference>
<feature type="region of interest" description="Disordered" evidence="7">
    <location>
        <begin position="1340"/>
        <end position="1359"/>
    </location>
</feature>
<evidence type="ECO:0000256" key="6">
    <source>
        <dbReference type="SAM" id="Coils"/>
    </source>
</evidence>
<dbReference type="PRINTS" id="PR00867">
    <property type="entry name" value="DNAPOLG"/>
</dbReference>
<dbReference type="InterPro" id="IPR006964">
    <property type="entry name" value="NUDE_dom"/>
</dbReference>
<dbReference type="GO" id="GO:0005760">
    <property type="term" value="C:gamma DNA polymerase complex"/>
    <property type="evidence" value="ECO:0007669"/>
    <property type="project" value="InterPro"/>
</dbReference>
<evidence type="ECO:0000256" key="5">
    <source>
        <dbReference type="ARBA" id="ARBA00031966"/>
    </source>
</evidence>
<dbReference type="GO" id="GO:0003887">
    <property type="term" value="F:DNA-directed DNA polymerase activity"/>
    <property type="evidence" value="ECO:0007669"/>
    <property type="project" value="UniProtKB-KW"/>
</dbReference>
<dbReference type="SMART" id="SM00482">
    <property type="entry name" value="POLAc"/>
    <property type="match status" value="1"/>
</dbReference>
<protein>
    <recommendedName>
        <fullName evidence="1">DNA-directed DNA polymerase</fullName>
        <ecNumber evidence="1">2.7.7.7</ecNumber>
    </recommendedName>
    <alternativeName>
        <fullName evidence="5">Mitochondrial DNA polymerase catalytic subunit</fullName>
    </alternativeName>
</protein>
<evidence type="ECO:0000259" key="8">
    <source>
        <dbReference type="SMART" id="SM00482"/>
    </source>
</evidence>
<dbReference type="GO" id="GO:0006264">
    <property type="term" value="P:mitochondrial DNA replication"/>
    <property type="evidence" value="ECO:0007669"/>
    <property type="project" value="TreeGrafter"/>
</dbReference>
<dbReference type="Gene3D" id="1.10.150.20">
    <property type="entry name" value="5' to 3' exonuclease, C-terminal subdomain"/>
    <property type="match status" value="1"/>
</dbReference>
<keyword evidence="6" id="KW-0175">Coiled coil</keyword>
<feature type="coiled-coil region" evidence="6">
    <location>
        <begin position="1064"/>
        <end position="1214"/>
    </location>
</feature>
<dbReference type="GO" id="GO:0003677">
    <property type="term" value="F:DNA binding"/>
    <property type="evidence" value="ECO:0007669"/>
    <property type="project" value="InterPro"/>
</dbReference>
<dbReference type="EMBL" id="JAPWDV010000003">
    <property type="protein sequence ID" value="KAJ6217560.1"/>
    <property type="molecule type" value="Genomic_DNA"/>
</dbReference>
<dbReference type="Pfam" id="PF18136">
    <property type="entry name" value="DNApol_Exo"/>
    <property type="match status" value="2"/>
</dbReference>
<dbReference type="OMA" id="RWLDTMS"/>
<dbReference type="InterPro" id="IPR019760">
    <property type="entry name" value="DNA-dir_DNA_pol_A_CS"/>
</dbReference>
<evidence type="ECO:0000256" key="1">
    <source>
        <dbReference type="ARBA" id="ARBA00012417"/>
    </source>
</evidence>
<feature type="compositionally biased region" description="Polar residues" evidence="7">
    <location>
        <begin position="1237"/>
        <end position="1262"/>
    </location>
</feature>
<feature type="compositionally biased region" description="Low complexity" evidence="7">
    <location>
        <begin position="1268"/>
        <end position="1283"/>
    </location>
</feature>
<evidence type="ECO:0000256" key="7">
    <source>
        <dbReference type="SAM" id="MobiDB-lite"/>
    </source>
</evidence>
<keyword evidence="3" id="KW-0548">Nucleotidyltransferase</keyword>
<dbReference type="InterPro" id="IPR012337">
    <property type="entry name" value="RNaseH-like_sf"/>
</dbReference>
<proteinExistence type="predicted"/>
<keyword evidence="2" id="KW-0808">Transferase</keyword>
<dbReference type="EC" id="2.7.7.7" evidence="1"/>
<dbReference type="Proteomes" id="UP001142055">
    <property type="component" value="Chromosome 3"/>
</dbReference>
<gene>
    <name evidence="9" type="ORF">RDWZM_008717</name>
</gene>
<dbReference type="InterPro" id="IPR002297">
    <property type="entry name" value="DNA-dir_DNA_pol_A_mt"/>
</dbReference>
<dbReference type="SUPFAM" id="SSF53098">
    <property type="entry name" value="Ribonuclease H-like"/>
    <property type="match status" value="1"/>
</dbReference>
<dbReference type="Gene3D" id="6.10.250.1080">
    <property type="match status" value="1"/>
</dbReference>
<dbReference type="Pfam" id="PF00476">
    <property type="entry name" value="DNA_pol_A"/>
    <property type="match status" value="1"/>
</dbReference>
<keyword evidence="4" id="KW-0239">DNA-directed DNA polymerase</keyword>
<dbReference type="PANTHER" id="PTHR10267">
    <property type="entry name" value="DNA POLYMERASE SUBUNIT GAMMA-1"/>
    <property type="match status" value="1"/>
</dbReference>
<reference evidence="9" key="1">
    <citation type="submission" date="2022-12" db="EMBL/GenBank/DDBJ databases">
        <title>Genome assemblies of Blomia tropicalis.</title>
        <authorList>
            <person name="Cui Y."/>
        </authorList>
    </citation>
    <scope>NUCLEOTIDE SEQUENCE</scope>
    <source>
        <tissue evidence="9">Adult mites</tissue>
    </source>
</reference>
<dbReference type="Gene3D" id="3.30.420.390">
    <property type="match status" value="2"/>
</dbReference>
<dbReference type="Pfam" id="PF04880">
    <property type="entry name" value="NUDE_C"/>
    <property type="match status" value="1"/>
</dbReference>
<evidence type="ECO:0000313" key="10">
    <source>
        <dbReference type="Proteomes" id="UP001142055"/>
    </source>
</evidence>
<dbReference type="InterPro" id="IPR001098">
    <property type="entry name" value="DNA-dir_DNA_pol_A_palm_dom"/>
</dbReference>
<feature type="region of interest" description="Disordered" evidence="7">
    <location>
        <begin position="1225"/>
        <end position="1283"/>
    </location>
</feature>
<evidence type="ECO:0000256" key="3">
    <source>
        <dbReference type="ARBA" id="ARBA00022695"/>
    </source>
</evidence>
<dbReference type="PANTHER" id="PTHR10267:SF0">
    <property type="entry name" value="DNA POLYMERASE SUBUNIT GAMMA-1"/>
    <property type="match status" value="1"/>
</dbReference>
<comment type="caution">
    <text evidence="9">The sequence shown here is derived from an EMBL/GenBank/DDBJ whole genome shotgun (WGS) entry which is preliminary data.</text>
</comment>
<feature type="compositionally biased region" description="Polar residues" evidence="7">
    <location>
        <begin position="1340"/>
        <end position="1350"/>
    </location>
</feature>
<dbReference type="SUPFAM" id="SSF56672">
    <property type="entry name" value="DNA/RNA polymerases"/>
    <property type="match status" value="1"/>
</dbReference>
<evidence type="ECO:0000256" key="2">
    <source>
        <dbReference type="ARBA" id="ARBA00022679"/>
    </source>
</evidence>
<evidence type="ECO:0000313" key="9">
    <source>
        <dbReference type="EMBL" id="KAJ6217560.1"/>
    </source>
</evidence>
<accession>A0A9Q0M1J0</accession>
<evidence type="ECO:0000256" key="4">
    <source>
        <dbReference type="ARBA" id="ARBA00022932"/>
    </source>
</evidence>
<keyword evidence="10" id="KW-1185">Reference proteome</keyword>
<sequence length="1359" mass="155013">MDKIRLNSIGIQMIPELLHKKLYGYTRNSIRKPNVCTQHIINQLKKSIGSVKLDTASINGNLDYPWTNVAKYLPPLKNDNVIDHLNVLGQSYSSPYLKCANDLIYISNRLLENRPTTWSFQKGWTRYTLNGNHYVSEPVKYPLEDAIVFDIEVCLEEKNNNKPTLAVALTPEAWYSWCGESLFNIAHESHEAFNFIDEVTMDHLIPMGHCHDRKRLIVGHNVSFDRSYIKEQYLIELDETRFLDTMSLHICVSGLNQDQKMFAIRNGNPWKTVSSLNNLNDVYKLYCNSEENIDKDPRDIFVKGTMKDVFDNFQHLTNYCANDVAVTLKILKSIFPTFVERFPNPVTFVGMLEMSVMYLPVNKKTWKRYLTESQSIYEEYKGEINQTLVGIASDSCNYMKNRQYAKDPWLWDLDWSTRNIGFKKSFELMKRSENKSLVEILIDTSKHLKKSQSPLSGYPKWFLEFSEGSKQMNKLKQIDLETLLESNQLSISPRLRSIPKLLKLMWNGFPLFYDKVHGWGYLVPDLLQENELVDQFKPLEQMRLLMNNNEEEMSKLKWENGFKDVVPGCLFFKLPHKDGPSKRVGNPLGKDFISKISDGTLRPFHSAVKDLVLQQKKISYWVNSSKRILSQQVIAYDQNRGQGSILPRVVVSGTVTRRAVEPTWLTASNSYSDRLGSELKGMIQCPEGYCYVGADVDSQELWIASLIGDSHYSMIQGSTGLGWMTLRGDKSQGTDMHSVTAKSINISRDEAKVLNYARIYGSGPDFAARFLKQSDPSLTDEKAKLKAKKIFMETKGAKKKIARNHDGQFVWIREWSGGTESHMFNKLEEIATSEMPETPFLKCRISRALEPAAVGYDFMTSRINWVVQSSAVDFLHILLTCMKWFMNEFEIDGRFSISIHDEIRYIVRESHKHKAALALQLSNLITRAYFTASLKLDDLPASVAFFSSVEIDRCLRKDARQDCKTPSNPLGLSKGYGIPAGESLSIHRLIEILENSEEYQCLEETEKTSIHVNKNGGEVLSAFSVITKMSHHAKTNGVDGIYDDNQNIENASPEKQLIFYKKRYEDLQTDFEEFQVSSRELENELETQLTILEKRVHELESKNQHLITENDLLRNKFDKVSNESRNHLADLQKKLEEVTSINDQLTNHIRDLEQSNDDLERAKRHLDATLSEFDGKLNEQIERNELLESEIGEKEELQVVIQRLKDEARDLRLELMIQQSFKNKKTVVTTESDRNHGSTSNETKKSTASPTVNNSVTLTNGTAELKNHTSSPTTTTTINSYNTPKQASNPIPLLSASSRISALNIVSDLLRKVGALESKLASCRSIVPVSAIRTASITNSSTMDNSSGNASMKDINANV</sequence>
<feature type="domain" description="DNA-directed DNA polymerase family A palm" evidence="8">
    <location>
        <begin position="676"/>
        <end position="911"/>
    </location>
</feature>
<dbReference type="PROSITE" id="PS00447">
    <property type="entry name" value="DNA_POLYMERASE_A"/>
    <property type="match status" value="1"/>
</dbReference>
<dbReference type="InterPro" id="IPR043502">
    <property type="entry name" value="DNA/RNA_pol_sf"/>
</dbReference>
<name>A0A9Q0M1J0_BLOTA</name>
<organism evidence="9 10">
    <name type="scientific">Blomia tropicalis</name>
    <name type="common">Mite</name>
    <dbReference type="NCBI Taxonomy" id="40697"/>
    <lineage>
        <taxon>Eukaryota</taxon>
        <taxon>Metazoa</taxon>
        <taxon>Ecdysozoa</taxon>
        <taxon>Arthropoda</taxon>
        <taxon>Chelicerata</taxon>
        <taxon>Arachnida</taxon>
        <taxon>Acari</taxon>
        <taxon>Acariformes</taxon>
        <taxon>Sarcoptiformes</taxon>
        <taxon>Astigmata</taxon>
        <taxon>Glycyphagoidea</taxon>
        <taxon>Echimyopodidae</taxon>
        <taxon>Blomia</taxon>
    </lineage>
</organism>
<dbReference type="InterPro" id="IPR041336">
    <property type="entry name" value="DNApol_Exo"/>
</dbReference>